<evidence type="ECO:0000256" key="1">
    <source>
        <dbReference type="ARBA" id="ARBA00023125"/>
    </source>
</evidence>
<dbReference type="Gene3D" id="1.10.357.10">
    <property type="entry name" value="Tetracycline Repressor, domain 2"/>
    <property type="match status" value="1"/>
</dbReference>
<proteinExistence type="predicted"/>
<feature type="domain" description="HTH tetR-type" evidence="3">
    <location>
        <begin position="10"/>
        <end position="70"/>
    </location>
</feature>
<dbReference type="InterPro" id="IPR050624">
    <property type="entry name" value="HTH-type_Tx_Regulator"/>
</dbReference>
<dbReference type="Pfam" id="PF00440">
    <property type="entry name" value="TetR_N"/>
    <property type="match status" value="1"/>
</dbReference>
<dbReference type="InterPro" id="IPR001647">
    <property type="entry name" value="HTH_TetR"/>
</dbReference>
<protein>
    <submittedName>
        <fullName evidence="4">Transcriptional regulator, TetR family</fullName>
    </submittedName>
</protein>
<keyword evidence="5" id="KW-1185">Reference proteome</keyword>
<dbReference type="PANTHER" id="PTHR43479:SF11">
    <property type="entry name" value="ACREF_ENVCD OPERON REPRESSOR-RELATED"/>
    <property type="match status" value="1"/>
</dbReference>
<dbReference type="AlphaFoldDB" id="A0A1M5A7X2"/>
<evidence type="ECO:0000256" key="2">
    <source>
        <dbReference type="PROSITE-ProRule" id="PRU00335"/>
    </source>
</evidence>
<dbReference type="OrthoDB" id="1679733at2"/>
<dbReference type="Gene3D" id="1.10.10.60">
    <property type="entry name" value="Homeodomain-like"/>
    <property type="match status" value="1"/>
</dbReference>
<dbReference type="GO" id="GO:0003677">
    <property type="term" value="F:DNA binding"/>
    <property type="evidence" value="ECO:0007669"/>
    <property type="project" value="UniProtKB-UniRule"/>
</dbReference>
<dbReference type="RefSeq" id="WP_073156737.1">
    <property type="nucleotide sequence ID" value="NZ_FQVL01000012.1"/>
</dbReference>
<reference evidence="4 5" key="1">
    <citation type="submission" date="2016-11" db="EMBL/GenBank/DDBJ databases">
        <authorList>
            <person name="Jaros S."/>
            <person name="Januszkiewicz K."/>
            <person name="Wedrychowicz H."/>
        </authorList>
    </citation>
    <scope>NUCLEOTIDE SEQUENCE [LARGE SCALE GENOMIC DNA]</scope>
    <source>
        <strain evidence="4 5">DSM 44666</strain>
    </source>
</reference>
<evidence type="ECO:0000259" key="3">
    <source>
        <dbReference type="PROSITE" id="PS50977"/>
    </source>
</evidence>
<dbReference type="STRING" id="112248.SAMN05444392_11265"/>
<dbReference type="PROSITE" id="PS50977">
    <property type="entry name" value="HTH_TETR_2"/>
    <property type="match status" value="1"/>
</dbReference>
<evidence type="ECO:0000313" key="4">
    <source>
        <dbReference type="EMBL" id="SHF26257.1"/>
    </source>
</evidence>
<gene>
    <name evidence="4" type="ORF">SAMN05444392_11265</name>
</gene>
<accession>A0A1M5A7X2</accession>
<evidence type="ECO:0000313" key="5">
    <source>
        <dbReference type="Proteomes" id="UP000184476"/>
    </source>
</evidence>
<dbReference type="Proteomes" id="UP000184476">
    <property type="component" value="Unassembled WGS sequence"/>
</dbReference>
<organism evidence="4 5">
    <name type="scientific">Seinonella peptonophila</name>
    <dbReference type="NCBI Taxonomy" id="112248"/>
    <lineage>
        <taxon>Bacteria</taxon>
        <taxon>Bacillati</taxon>
        <taxon>Bacillota</taxon>
        <taxon>Bacilli</taxon>
        <taxon>Bacillales</taxon>
        <taxon>Thermoactinomycetaceae</taxon>
        <taxon>Seinonella</taxon>
    </lineage>
</organism>
<dbReference type="InterPro" id="IPR009057">
    <property type="entry name" value="Homeodomain-like_sf"/>
</dbReference>
<dbReference type="SUPFAM" id="SSF46689">
    <property type="entry name" value="Homeodomain-like"/>
    <property type="match status" value="1"/>
</dbReference>
<dbReference type="EMBL" id="FQVL01000012">
    <property type="protein sequence ID" value="SHF26257.1"/>
    <property type="molecule type" value="Genomic_DNA"/>
</dbReference>
<keyword evidence="1 2" id="KW-0238">DNA-binding</keyword>
<name>A0A1M5A7X2_9BACL</name>
<dbReference type="PANTHER" id="PTHR43479">
    <property type="entry name" value="ACREF/ENVCD OPERON REPRESSOR-RELATED"/>
    <property type="match status" value="1"/>
</dbReference>
<feature type="DNA-binding region" description="H-T-H motif" evidence="2">
    <location>
        <begin position="33"/>
        <end position="52"/>
    </location>
</feature>
<sequence>MPKVGKRDSEELRALILRTARTLFHEYGANNVSMHQIAKAAGVGQATLYRRYTNLGEIGIDLMEENISKLKERISELTQEQTLPIERILEKMVLLFVEFTEEKRQLICTIQTQMNMKKPDSLYKTPLYQILHEAVSMLIKKAYTVQERERIKPELTAHFLLTMLNPTLLQFLQIEKGYNRKEIVEQIKTLFFQALSLQKETI</sequence>